<accession>A0A6P8BFA0</accession>
<dbReference type="GeneID" id="41958993"/>
<dbReference type="RefSeq" id="XP_030985756.1">
    <property type="nucleotide sequence ID" value="XM_031124084.1"/>
</dbReference>
<proteinExistence type="predicted"/>
<evidence type="ECO:0000313" key="2">
    <source>
        <dbReference type="RefSeq" id="XP_030985756.1"/>
    </source>
</evidence>
<organism evidence="1 2">
    <name type="scientific">Pyricularia grisea</name>
    <name type="common">Crabgrass-specific blast fungus</name>
    <name type="synonym">Magnaporthe grisea</name>
    <dbReference type="NCBI Taxonomy" id="148305"/>
    <lineage>
        <taxon>Eukaryota</taxon>
        <taxon>Fungi</taxon>
        <taxon>Dikarya</taxon>
        <taxon>Ascomycota</taxon>
        <taxon>Pezizomycotina</taxon>
        <taxon>Sordariomycetes</taxon>
        <taxon>Sordariomycetidae</taxon>
        <taxon>Magnaporthales</taxon>
        <taxon>Pyriculariaceae</taxon>
        <taxon>Pyricularia</taxon>
    </lineage>
</organism>
<reference evidence="2" key="1">
    <citation type="journal article" date="2019" name="Mol. Biol. Evol.">
        <title>Blast fungal genomes show frequent chromosomal changes, gene gains and losses, and effector gene turnover.</title>
        <authorList>
            <person name="Gomez Luciano L.B."/>
            <person name="Jason Tsai I."/>
            <person name="Chuma I."/>
            <person name="Tosa Y."/>
            <person name="Chen Y.H."/>
            <person name="Li J.Y."/>
            <person name="Li M.Y."/>
            <person name="Jade Lu M.Y."/>
            <person name="Nakayashiki H."/>
            <person name="Li W.H."/>
        </authorList>
    </citation>
    <scope>NUCLEOTIDE SEQUENCE</scope>
    <source>
        <strain evidence="2">NI907</strain>
    </source>
</reference>
<reference evidence="2" key="2">
    <citation type="submission" date="2019-10" db="EMBL/GenBank/DDBJ databases">
        <authorList>
            <consortium name="NCBI Genome Project"/>
        </authorList>
    </citation>
    <scope>NUCLEOTIDE SEQUENCE</scope>
    <source>
        <strain evidence="2">NI907</strain>
    </source>
</reference>
<dbReference type="AlphaFoldDB" id="A0A6P8BFA0"/>
<dbReference type="KEGG" id="pgri:PgNI_04032"/>
<reference evidence="2" key="3">
    <citation type="submission" date="2025-08" db="UniProtKB">
        <authorList>
            <consortium name="RefSeq"/>
        </authorList>
    </citation>
    <scope>IDENTIFICATION</scope>
    <source>
        <strain evidence="2">NI907</strain>
    </source>
</reference>
<gene>
    <name evidence="2" type="ORF">PgNI_04032</name>
</gene>
<sequence length="88" mass="9565">MFAHLLSRRQGLMGPDHDGSDQLVVIICCSGFATFSPHAARASSSGDPDRALFLVHKDAGRENVNGTWAACVSLKVRLCTYQEEPIYA</sequence>
<name>A0A6P8BFA0_PYRGI</name>
<evidence type="ECO:0000313" key="1">
    <source>
        <dbReference type="Proteomes" id="UP000515153"/>
    </source>
</evidence>
<keyword evidence="1" id="KW-1185">Reference proteome</keyword>
<dbReference type="Proteomes" id="UP000515153">
    <property type="component" value="Unplaced"/>
</dbReference>
<protein>
    <submittedName>
        <fullName evidence="2">Uncharacterized protein</fullName>
    </submittedName>
</protein>